<dbReference type="Proteomes" id="UP000639338">
    <property type="component" value="Unassembled WGS sequence"/>
</dbReference>
<sequence length="151" mass="17971">MSTRWYPLYQRGNPQLRVFLPNFWMKLVNKQFKSPDNIVEFHCSMEMTQFDVKNYLEKIYNINVVDVRTRIKVGKFSKSVYDGTIIKADDIKVVYAILPKDQKFVMPDLFKKEESEKEDKTEKRTFEQMKDGFKSFLNSNNKPGVPGWFSF</sequence>
<evidence type="ECO:0000256" key="8">
    <source>
        <dbReference type="ARBA" id="ARBA00041375"/>
    </source>
</evidence>
<keyword evidence="10" id="KW-1185">Reference proteome</keyword>
<dbReference type="PANTHER" id="PTHR12059:SF5">
    <property type="entry name" value="LARGE RIBOSOMAL SUBUNIT PROTEIN UL23M"/>
    <property type="match status" value="1"/>
</dbReference>
<dbReference type="GO" id="GO:0003735">
    <property type="term" value="F:structural constituent of ribosome"/>
    <property type="evidence" value="ECO:0007669"/>
    <property type="project" value="InterPro"/>
</dbReference>
<keyword evidence="5" id="KW-0687">Ribonucleoprotein</keyword>
<comment type="subcellular location">
    <subcellularLocation>
        <location evidence="1">Mitochondrion</location>
    </subcellularLocation>
</comment>
<reference evidence="9 10" key="1">
    <citation type="submission" date="2020-08" db="EMBL/GenBank/DDBJ databases">
        <title>Aphidius gifuensis genome sequencing and assembly.</title>
        <authorList>
            <person name="Du Z."/>
        </authorList>
    </citation>
    <scope>NUCLEOTIDE SEQUENCE [LARGE SCALE GENOMIC DNA]</scope>
    <source>
        <strain evidence="9">YNYX2018</strain>
        <tissue evidence="9">Adults</tissue>
    </source>
</reference>
<evidence type="ECO:0000313" key="10">
    <source>
        <dbReference type="Proteomes" id="UP000639338"/>
    </source>
</evidence>
<comment type="caution">
    <text evidence="9">The sequence shown here is derived from an EMBL/GenBank/DDBJ whole genome shotgun (WGS) entry which is preliminary data.</text>
</comment>
<dbReference type="GO" id="GO:0032543">
    <property type="term" value="P:mitochondrial translation"/>
    <property type="evidence" value="ECO:0007669"/>
    <property type="project" value="TreeGrafter"/>
</dbReference>
<evidence type="ECO:0000256" key="1">
    <source>
        <dbReference type="ARBA" id="ARBA00004173"/>
    </source>
</evidence>
<evidence type="ECO:0000256" key="5">
    <source>
        <dbReference type="ARBA" id="ARBA00023274"/>
    </source>
</evidence>
<keyword evidence="3" id="KW-0689">Ribosomal protein</keyword>
<dbReference type="SUPFAM" id="SSF54189">
    <property type="entry name" value="Ribosomal proteins S24e, L23 and L15e"/>
    <property type="match status" value="1"/>
</dbReference>
<dbReference type="GO" id="GO:0005762">
    <property type="term" value="C:mitochondrial large ribosomal subunit"/>
    <property type="evidence" value="ECO:0007669"/>
    <property type="project" value="TreeGrafter"/>
</dbReference>
<dbReference type="InterPro" id="IPR012678">
    <property type="entry name" value="Ribosomal_uL23/eL15/eS24_sf"/>
</dbReference>
<evidence type="ECO:0000256" key="2">
    <source>
        <dbReference type="ARBA" id="ARBA00006700"/>
    </source>
</evidence>
<dbReference type="FunFam" id="3.30.70.330:FF:000284">
    <property type="entry name" value="39S ribosomal protein L23, mitochondrial"/>
    <property type="match status" value="1"/>
</dbReference>
<evidence type="ECO:0000256" key="6">
    <source>
        <dbReference type="ARBA" id="ARBA00038782"/>
    </source>
</evidence>
<dbReference type="PANTHER" id="PTHR12059">
    <property type="entry name" value="RIBOSOMAL PROTEIN L23-RELATED"/>
    <property type="match status" value="1"/>
</dbReference>
<evidence type="ECO:0000313" key="9">
    <source>
        <dbReference type="EMBL" id="KAF7987292.1"/>
    </source>
</evidence>
<gene>
    <name evidence="9" type="ORF">HCN44_003054</name>
</gene>
<dbReference type="EMBL" id="JACMRX010000006">
    <property type="protein sequence ID" value="KAF7987292.1"/>
    <property type="molecule type" value="Genomic_DNA"/>
</dbReference>
<evidence type="ECO:0000256" key="4">
    <source>
        <dbReference type="ARBA" id="ARBA00023128"/>
    </source>
</evidence>
<dbReference type="Gene3D" id="3.30.70.330">
    <property type="match status" value="1"/>
</dbReference>
<dbReference type="AlphaFoldDB" id="A0A834XKB4"/>
<evidence type="ECO:0000256" key="3">
    <source>
        <dbReference type="ARBA" id="ARBA00022980"/>
    </source>
</evidence>
<comment type="subunit">
    <text evidence="6">Component of the mitochondrial ribosome large subunit (39S) which comprises a 16S rRNA and about 50 distinct proteins.</text>
</comment>
<name>A0A834XKB4_APHGI</name>
<dbReference type="InterPro" id="IPR013025">
    <property type="entry name" value="Ribosomal_uL23-like"/>
</dbReference>
<keyword evidence="4" id="KW-0496">Mitochondrion</keyword>
<evidence type="ECO:0000256" key="7">
    <source>
        <dbReference type="ARBA" id="ARBA00039977"/>
    </source>
</evidence>
<comment type="similarity">
    <text evidence="2">Belongs to the universal ribosomal protein uL23 family.</text>
</comment>
<organism evidence="9 10">
    <name type="scientific">Aphidius gifuensis</name>
    <name type="common">Parasitoid wasp</name>
    <dbReference type="NCBI Taxonomy" id="684658"/>
    <lineage>
        <taxon>Eukaryota</taxon>
        <taxon>Metazoa</taxon>
        <taxon>Ecdysozoa</taxon>
        <taxon>Arthropoda</taxon>
        <taxon>Hexapoda</taxon>
        <taxon>Insecta</taxon>
        <taxon>Pterygota</taxon>
        <taxon>Neoptera</taxon>
        <taxon>Endopterygota</taxon>
        <taxon>Hymenoptera</taxon>
        <taxon>Apocrita</taxon>
        <taxon>Ichneumonoidea</taxon>
        <taxon>Braconidae</taxon>
        <taxon>Aphidiinae</taxon>
        <taxon>Aphidius</taxon>
    </lineage>
</organism>
<protein>
    <recommendedName>
        <fullName evidence="7">Large ribosomal subunit protein uL23m</fullName>
    </recommendedName>
    <alternativeName>
        <fullName evidence="8">39S ribosomal protein L23, mitochondrial</fullName>
    </alternativeName>
</protein>
<dbReference type="InterPro" id="IPR012677">
    <property type="entry name" value="Nucleotide-bd_a/b_plait_sf"/>
</dbReference>
<dbReference type="OrthoDB" id="275582at2759"/>
<proteinExistence type="inferred from homology"/>
<accession>A0A834XKB4</accession>